<evidence type="ECO:0000256" key="1">
    <source>
        <dbReference type="SAM" id="MobiDB-lite"/>
    </source>
</evidence>
<keyword evidence="3" id="KW-1185">Reference proteome</keyword>
<evidence type="ECO:0000313" key="3">
    <source>
        <dbReference type="Proteomes" id="UP000439983"/>
    </source>
</evidence>
<name>A0A6N7LAW0_SINTE</name>
<evidence type="ECO:0000313" key="2">
    <source>
        <dbReference type="EMBL" id="MQX14329.1"/>
    </source>
</evidence>
<protein>
    <recommendedName>
        <fullName evidence="4">DUF2946 domain-containing protein</fullName>
    </recommendedName>
</protein>
<dbReference type="OrthoDB" id="8277802at2"/>
<reference evidence="2 3" key="1">
    <citation type="journal article" date="2013" name="Genome Biol.">
        <title>Comparative genomics of the core and accessory genomes of 48 Sinorhizobium strains comprising five genospecies.</title>
        <authorList>
            <person name="Sugawara M."/>
            <person name="Epstein B."/>
            <person name="Badgley B.D."/>
            <person name="Unno T."/>
            <person name="Xu L."/>
            <person name="Reese J."/>
            <person name="Gyaneshwar P."/>
            <person name="Denny R."/>
            <person name="Mudge J."/>
            <person name="Bharti A.K."/>
            <person name="Farmer A.D."/>
            <person name="May G.D."/>
            <person name="Woodward J.E."/>
            <person name="Medigue C."/>
            <person name="Vallenet D."/>
            <person name="Lajus A."/>
            <person name="Rouy Z."/>
            <person name="Martinez-Vaz B."/>
            <person name="Tiffin P."/>
            <person name="Young N.D."/>
            <person name="Sadowsky M.J."/>
        </authorList>
    </citation>
    <scope>NUCLEOTIDE SEQUENCE [LARGE SCALE GENOMIC DNA]</scope>
    <source>
        <strain evidence="2 3">USDA4894</strain>
    </source>
</reference>
<gene>
    <name evidence="2" type="ORF">GHK62_06005</name>
</gene>
<proteinExistence type="predicted"/>
<dbReference type="RefSeq" id="WP_153437414.1">
    <property type="nucleotide sequence ID" value="NZ_JACIGA010000008.1"/>
</dbReference>
<sequence>MGMFRITLHKMLVLIRLVIVVSLAGYSVPTASAAMHGAWSDLEISQSDHQHHEVASGDRVHGDHDQSSPDDAHKLAKTDCCQGFCISMAIVTDADAVGGPRVATIRKFIDDARAIGELPQLHRPPNI</sequence>
<organism evidence="2 3">
    <name type="scientific">Sinorhizobium terangae</name>
    <dbReference type="NCBI Taxonomy" id="110322"/>
    <lineage>
        <taxon>Bacteria</taxon>
        <taxon>Pseudomonadati</taxon>
        <taxon>Pseudomonadota</taxon>
        <taxon>Alphaproteobacteria</taxon>
        <taxon>Hyphomicrobiales</taxon>
        <taxon>Rhizobiaceae</taxon>
        <taxon>Sinorhizobium/Ensifer group</taxon>
        <taxon>Sinorhizobium</taxon>
    </lineage>
</organism>
<evidence type="ECO:0008006" key="4">
    <source>
        <dbReference type="Google" id="ProtNLM"/>
    </source>
</evidence>
<dbReference type="Proteomes" id="UP000439983">
    <property type="component" value="Unassembled WGS sequence"/>
</dbReference>
<accession>A0A6N7LAW0</accession>
<comment type="caution">
    <text evidence="2">The sequence shown here is derived from an EMBL/GenBank/DDBJ whole genome shotgun (WGS) entry which is preliminary data.</text>
</comment>
<dbReference type="AlphaFoldDB" id="A0A6N7LAW0"/>
<dbReference type="EMBL" id="WITC01000028">
    <property type="protein sequence ID" value="MQX14329.1"/>
    <property type="molecule type" value="Genomic_DNA"/>
</dbReference>
<feature type="region of interest" description="Disordered" evidence="1">
    <location>
        <begin position="46"/>
        <end position="73"/>
    </location>
</feature>